<dbReference type="AlphaFoldDB" id="A0A167ZW65"/>
<sequence>MAWENEQPSATTGPPSISSLGIDASLVHASNNAEVSAINGVCQPQPPPPPCGFPPSRFFDYIVLGSDSNLLQSSFSDPVPGTFLNHEKVPPFVLAFARQTLAPGNYCVPYNFHGQLATLYVLVYRRSYLRRNLSILMPHVTLLVRHITTAFFMTTEAVGDDQYHRHIQRLQEKARAMAEDIFSTRILFDDAHDGLAV</sequence>
<gene>
    <name evidence="1" type="ORF">SPI_00162</name>
</gene>
<evidence type="ECO:0000313" key="2">
    <source>
        <dbReference type="Proteomes" id="UP000076874"/>
    </source>
</evidence>
<dbReference type="EMBL" id="AZHD01000001">
    <property type="protein sequence ID" value="OAA67967.1"/>
    <property type="molecule type" value="Genomic_DNA"/>
</dbReference>
<comment type="caution">
    <text evidence="1">The sequence shown here is derived from an EMBL/GenBank/DDBJ whole genome shotgun (WGS) entry which is preliminary data.</text>
</comment>
<accession>A0A167ZW65</accession>
<name>A0A167ZW65_9HYPO</name>
<reference evidence="1 2" key="1">
    <citation type="journal article" date="2016" name="Genome Biol. Evol.">
        <title>Divergent and convergent evolution of fungal pathogenicity.</title>
        <authorList>
            <person name="Shang Y."/>
            <person name="Xiao G."/>
            <person name="Zheng P."/>
            <person name="Cen K."/>
            <person name="Zhan S."/>
            <person name="Wang C."/>
        </authorList>
    </citation>
    <scope>NUCLEOTIDE SEQUENCE [LARGE SCALE GENOMIC DNA]</scope>
    <source>
        <strain evidence="1 2">RCEF 264</strain>
    </source>
</reference>
<dbReference type="Proteomes" id="UP000076874">
    <property type="component" value="Unassembled WGS sequence"/>
</dbReference>
<proteinExistence type="predicted"/>
<protein>
    <submittedName>
        <fullName evidence="1">Uncharacterized protein</fullName>
    </submittedName>
</protein>
<keyword evidence="2" id="KW-1185">Reference proteome</keyword>
<organism evidence="1 2">
    <name type="scientific">Niveomyces insectorum RCEF 264</name>
    <dbReference type="NCBI Taxonomy" id="1081102"/>
    <lineage>
        <taxon>Eukaryota</taxon>
        <taxon>Fungi</taxon>
        <taxon>Dikarya</taxon>
        <taxon>Ascomycota</taxon>
        <taxon>Pezizomycotina</taxon>
        <taxon>Sordariomycetes</taxon>
        <taxon>Hypocreomycetidae</taxon>
        <taxon>Hypocreales</taxon>
        <taxon>Cordycipitaceae</taxon>
        <taxon>Niveomyces</taxon>
    </lineage>
</organism>
<evidence type="ECO:0000313" key="1">
    <source>
        <dbReference type="EMBL" id="OAA67967.1"/>
    </source>
</evidence>